<comment type="subcellular location">
    <subcellularLocation>
        <location evidence="1">Secreted</location>
        <location evidence="1">Cell wall</location>
    </subcellularLocation>
</comment>
<dbReference type="OrthoDB" id="676979at2759"/>
<evidence type="ECO:0000256" key="5">
    <source>
        <dbReference type="ARBA" id="ARBA00022729"/>
    </source>
</evidence>
<feature type="compositionally biased region" description="Pro residues" evidence="11">
    <location>
        <begin position="429"/>
        <end position="509"/>
    </location>
</feature>
<feature type="region of interest" description="Disordered" evidence="11">
    <location>
        <begin position="393"/>
        <end position="509"/>
    </location>
</feature>
<keyword evidence="7" id="KW-0325">Glycoprotein</keyword>
<dbReference type="InterPro" id="IPR051582">
    <property type="entry name" value="LRR_extensin-like_regulator"/>
</dbReference>
<evidence type="ECO:0000256" key="2">
    <source>
        <dbReference type="ARBA" id="ARBA00022512"/>
    </source>
</evidence>
<keyword evidence="9" id="KW-0961">Cell wall biogenesis/degradation</keyword>
<accession>A0A7J0FAY3</accession>
<dbReference type="PRINTS" id="PR01217">
    <property type="entry name" value="PRICHEXTENSN"/>
</dbReference>
<feature type="domain" description="Leucine-rich repeat-containing N-terminal plant-type" evidence="12">
    <location>
        <begin position="110"/>
        <end position="145"/>
    </location>
</feature>
<dbReference type="PANTHER" id="PTHR32093">
    <property type="entry name" value="LEUCINE-RICH REPEAT EXTENSIN-LIKE PROTEIN 3-RELATED"/>
    <property type="match status" value="1"/>
</dbReference>
<reference evidence="13 14" key="1">
    <citation type="submission" date="2019-07" db="EMBL/GenBank/DDBJ databases">
        <title>De Novo Assembly of kiwifruit Actinidia rufa.</title>
        <authorList>
            <person name="Sugita-Konishi S."/>
            <person name="Sato K."/>
            <person name="Mori E."/>
            <person name="Abe Y."/>
            <person name="Kisaki G."/>
            <person name="Hamano K."/>
            <person name="Suezawa K."/>
            <person name="Otani M."/>
            <person name="Fukuda T."/>
            <person name="Manabe T."/>
            <person name="Gomi K."/>
            <person name="Tabuchi M."/>
            <person name="Akimitsu K."/>
            <person name="Kataoka I."/>
        </authorList>
    </citation>
    <scope>NUCLEOTIDE SEQUENCE [LARGE SCALE GENOMIC DNA]</scope>
    <source>
        <strain evidence="14">cv. Fuchu</strain>
    </source>
</reference>
<dbReference type="FunFam" id="3.80.10.10:FF:000224">
    <property type="entry name" value="Leucine-rich repeat extensin-like protein 1"/>
    <property type="match status" value="1"/>
</dbReference>
<gene>
    <name evidence="13" type="ORF">Acr_10g0004420</name>
</gene>
<dbReference type="Gene3D" id="3.80.10.10">
    <property type="entry name" value="Ribonuclease Inhibitor"/>
    <property type="match status" value="2"/>
</dbReference>
<evidence type="ECO:0000256" key="3">
    <source>
        <dbReference type="ARBA" id="ARBA00022525"/>
    </source>
</evidence>
<dbReference type="AlphaFoldDB" id="A0A7J0FAY3"/>
<keyword evidence="5" id="KW-0732">Signal</keyword>
<dbReference type="PANTHER" id="PTHR32093:SF124">
    <property type="entry name" value="POLLEN-SPECIFIC LEUCINE-RICH REPEAT EXTENSIN-LIKE PROTEIN 1"/>
    <property type="match status" value="1"/>
</dbReference>
<evidence type="ECO:0000256" key="7">
    <source>
        <dbReference type="ARBA" id="ARBA00023180"/>
    </source>
</evidence>
<feature type="region of interest" description="Disordered" evidence="11">
    <location>
        <begin position="529"/>
        <end position="552"/>
    </location>
</feature>
<evidence type="ECO:0000256" key="10">
    <source>
        <dbReference type="ARBA" id="ARBA00041871"/>
    </source>
</evidence>
<sequence length="552" mass="60963">MSSGAKIGGLRQQPPLQPPYNTLRPAFGDSYKQPWAYPRWSSMAIPPNMTALGCFFLLSLLFSSFSNAKAADIPYHQLSTAPKFNDRPSEFKYEIELHVTFANARLKKAYQALQSWKKAIFSDPFNMTGNWVGANVCAYNGVYCSPALDDPTATVVAGVDLNQGDIAGHLPSDLGLLADVALFHINSNRFCGVIPDSFNNLKLLREFDISNNRFVGKFPKIVLDLPDLKYLDLRYNEFEGPLPQELFEKDLDAIFLNNNRFTSTIPNTLGKSPASVVVFANNKLSGCIPKSIGKYDKHRGSHFLEQRHERLPPRGNRILDFAKNQLTGAVPDSICTLPNLKNFTLADNFFKRVGKSCYSNSRLVLDDKTNCLEQRPRQKSKVTCLPVVTKPIDCSKKCRDNPDEASPVAPFKPKPKPSRHHHTPSTPKLDPPMPKPSPTPKPHPPPKSKLPTPSPSSEPPTPSPPPPIFSPPPPVPSLPPPPSPSPPPPSPSPPPPSPSLPPPLYSPPPPLVFSPPPLVFFSSATNVLSHPHQSNHPHLHPHHLHFTPHHHH</sequence>
<keyword evidence="4" id="KW-0433">Leucine-rich repeat</keyword>
<dbReference type="InterPro" id="IPR001611">
    <property type="entry name" value="Leu-rich_rpt"/>
</dbReference>
<proteinExistence type="predicted"/>
<comment type="caution">
    <text evidence="13">The sequence shown here is derived from an EMBL/GenBank/DDBJ whole genome shotgun (WGS) entry which is preliminary data.</text>
</comment>
<evidence type="ECO:0000256" key="11">
    <source>
        <dbReference type="SAM" id="MobiDB-lite"/>
    </source>
</evidence>
<feature type="compositionally biased region" description="Basic residues" evidence="11">
    <location>
        <begin position="413"/>
        <end position="423"/>
    </location>
</feature>
<feature type="compositionally biased region" description="Basic and acidic residues" evidence="11">
    <location>
        <begin position="393"/>
        <end position="402"/>
    </location>
</feature>
<keyword evidence="3" id="KW-0964">Secreted</keyword>
<feature type="compositionally biased region" description="Basic residues" evidence="11">
    <location>
        <begin position="533"/>
        <end position="552"/>
    </location>
</feature>
<dbReference type="SUPFAM" id="SSF52058">
    <property type="entry name" value="L domain-like"/>
    <property type="match status" value="1"/>
</dbReference>
<evidence type="ECO:0000256" key="9">
    <source>
        <dbReference type="ARBA" id="ARBA00023316"/>
    </source>
</evidence>
<dbReference type="Pfam" id="PF13855">
    <property type="entry name" value="LRR_8"/>
    <property type="match status" value="1"/>
</dbReference>
<organism evidence="13 14">
    <name type="scientific">Actinidia rufa</name>
    <dbReference type="NCBI Taxonomy" id="165716"/>
    <lineage>
        <taxon>Eukaryota</taxon>
        <taxon>Viridiplantae</taxon>
        <taxon>Streptophyta</taxon>
        <taxon>Embryophyta</taxon>
        <taxon>Tracheophyta</taxon>
        <taxon>Spermatophyta</taxon>
        <taxon>Magnoliopsida</taxon>
        <taxon>eudicotyledons</taxon>
        <taxon>Gunneridae</taxon>
        <taxon>Pentapetalae</taxon>
        <taxon>asterids</taxon>
        <taxon>Ericales</taxon>
        <taxon>Actinidiaceae</taxon>
        <taxon>Actinidia</taxon>
    </lineage>
</organism>
<dbReference type="Proteomes" id="UP000585474">
    <property type="component" value="Unassembled WGS sequence"/>
</dbReference>
<keyword evidence="2" id="KW-0134">Cell wall</keyword>
<dbReference type="GO" id="GO:0071555">
    <property type="term" value="P:cell wall organization"/>
    <property type="evidence" value="ECO:0007669"/>
    <property type="project" value="UniProtKB-KW"/>
</dbReference>
<dbReference type="EMBL" id="BJWL01000010">
    <property type="protein sequence ID" value="GFY95057.1"/>
    <property type="molecule type" value="Genomic_DNA"/>
</dbReference>
<dbReference type="InterPro" id="IPR032675">
    <property type="entry name" value="LRR_dom_sf"/>
</dbReference>
<protein>
    <recommendedName>
        <fullName evidence="10">Cell wall hydroxyproline-rich glycoprotein</fullName>
    </recommendedName>
</protein>
<keyword evidence="8" id="KW-0379">Hydroxylation</keyword>
<evidence type="ECO:0000313" key="13">
    <source>
        <dbReference type="EMBL" id="GFY95057.1"/>
    </source>
</evidence>
<dbReference type="InterPro" id="IPR013210">
    <property type="entry name" value="LRR_N_plant-typ"/>
</dbReference>
<evidence type="ECO:0000256" key="4">
    <source>
        <dbReference type="ARBA" id="ARBA00022614"/>
    </source>
</evidence>
<keyword evidence="14" id="KW-1185">Reference proteome</keyword>
<evidence type="ECO:0000256" key="6">
    <source>
        <dbReference type="ARBA" id="ARBA00022737"/>
    </source>
</evidence>
<keyword evidence="6" id="KW-0677">Repeat</keyword>
<name>A0A7J0FAY3_9ERIC</name>
<evidence type="ECO:0000313" key="14">
    <source>
        <dbReference type="Proteomes" id="UP000585474"/>
    </source>
</evidence>
<evidence type="ECO:0000256" key="8">
    <source>
        <dbReference type="ARBA" id="ARBA00023278"/>
    </source>
</evidence>
<evidence type="ECO:0000256" key="1">
    <source>
        <dbReference type="ARBA" id="ARBA00004191"/>
    </source>
</evidence>
<dbReference type="Pfam" id="PF08263">
    <property type="entry name" value="LRRNT_2"/>
    <property type="match status" value="1"/>
</dbReference>
<evidence type="ECO:0000259" key="12">
    <source>
        <dbReference type="Pfam" id="PF08263"/>
    </source>
</evidence>